<keyword evidence="1" id="KW-0732">Signal</keyword>
<accession>A0A5P1D8L6</accession>
<dbReference type="Proteomes" id="UP000620382">
    <property type="component" value="Unassembled WGS sequence"/>
</dbReference>
<dbReference type="OrthoDB" id="6764591at2"/>
<sequence>MNLKVLKQSAVAAGLVSALWVEGASAETQQITASFRPDPTNVTANKFNNTTPQSSICLAHIPTQCKALGIFSLRFQSFLASSQAPIVGNHEDPRAGAYFQVPSSFRDVEVRNTVTGEIATVQVRIAGFGSLWSLPRPPGVSAWSHPGGDWSSQWRRAPSPCVSTGHLAAGTSFASFFWIVPKDAGACSRVPSVDIPRFNYYTTEYAYEMLTPNPLGMASGQYVGSITYTVGGAGADFDFGDNMVSTGDSSLTLDFTLDVDHILKVDVPPGGNDIELVPQGGWQAWLNQGRKPTRLFKDQTVNLYASSRFKMGLDCQYAEADNTCRILDSVSGESVPVNVSVSLPYGITDAAGRPVNRQPLRRDGVGTELFQPTFYVDRKPSTLHFEIERDEVEKMLNVGESRAYSGNITVIWDSEV</sequence>
<dbReference type="RefSeq" id="WP_153870285.1">
    <property type="nucleotide sequence ID" value="NZ_JAEKCT010000001.1"/>
</dbReference>
<comment type="caution">
    <text evidence="3">The sequence shown here is derived from an EMBL/GenBank/DDBJ whole genome shotgun (WGS) entry which is preliminary data.</text>
</comment>
<evidence type="ECO:0000313" key="5">
    <source>
        <dbReference type="Proteomes" id="UP000620382"/>
    </source>
</evidence>
<name>A0A5P1D8L6_9PSED</name>
<reference evidence="3 4" key="1">
    <citation type="submission" date="2019-08" db="EMBL/GenBank/DDBJ databases">
        <title>Pseudomonas haemolytica sp. nov. isolated from raw milk and skim milk concentrate.</title>
        <authorList>
            <person name="Hofmann K."/>
            <person name="Huptas C."/>
            <person name="Doll E."/>
            <person name="Scherer S."/>
            <person name="Wenning M."/>
        </authorList>
    </citation>
    <scope>NUCLEOTIDE SEQUENCE [LARGE SCALE GENOMIC DNA]</scope>
    <source>
        <strain evidence="3 4">DSM 108987</strain>
    </source>
</reference>
<evidence type="ECO:0000313" key="2">
    <source>
        <dbReference type="EMBL" id="MBK3459358.1"/>
    </source>
</evidence>
<evidence type="ECO:0008006" key="6">
    <source>
        <dbReference type="Google" id="ProtNLM"/>
    </source>
</evidence>
<dbReference type="EMBL" id="JAENSR010000002">
    <property type="protein sequence ID" value="MBK3459358.1"/>
    <property type="molecule type" value="Genomic_DNA"/>
</dbReference>
<feature type="signal peptide" evidence="1">
    <location>
        <begin position="1"/>
        <end position="26"/>
    </location>
</feature>
<keyword evidence="5" id="KW-1185">Reference proteome</keyword>
<gene>
    <name evidence="3" type="ORF">FRT59_02155</name>
    <name evidence="2" type="ORF">JJD71_09805</name>
</gene>
<organism evidence="3 4">
    <name type="scientific">Pseudomonas haemolytica</name>
    <dbReference type="NCBI Taxonomy" id="2600065"/>
    <lineage>
        <taxon>Bacteria</taxon>
        <taxon>Pseudomonadati</taxon>
        <taxon>Pseudomonadota</taxon>
        <taxon>Gammaproteobacteria</taxon>
        <taxon>Pseudomonadales</taxon>
        <taxon>Pseudomonadaceae</taxon>
        <taxon>Pseudomonas</taxon>
    </lineage>
</organism>
<dbReference type="AlphaFoldDB" id="A0A5P1D8L6"/>
<dbReference type="EMBL" id="VOIW01000001">
    <property type="protein sequence ID" value="MRJ35778.1"/>
    <property type="molecule type" value="Genomic_DNA"/>
</dbReference>
<evidence type="ECO:0000313" key="4">
    <source>
        <dbReference type="Proteomes" id="UP000408764"/>
    </source>
</evidence>
<protein>
    <recommendedName>
        <fullName evidence="6">Fimbrial protein</fullName>
    </recommendedName>
</protein>
<evidence type="ECO:0000313" key="3">
    <source>
        <dbReference type="EMBL" id="MRJ35778.1"/>
    </source>
</evidence>
<reference evidence="2 5" key="2">
    <citation type="submission" date="2021-01" db="EMBL/GenBank/DDBJ databases">
        <title>Antibiotic resistance and phylogeny of Pseudomonas spp. isolated over three decades from chicken meat in the Norwegian food chain.</title>
        <authorList>
            <person name="Moen B."/>
        </authorList>
    </citation>
    <scope>NUCLEOTIDE SEQUENCE [LARGE SCALE GENOMIC DNA]</scope>
    <source>
        <strain evidence="2 5">MF6766</strain>
    </source>
</reference>
<proteinExistence type="predicted"/>
<evidence type="ECO:0000256" key="1">
    <source>
        <dbReference type="SAM" id="SignalP"/>
    </source>
</evidence>
<feature type="chain" id="PRO_5024409158" description="Fimbrial protein" evidence="1">
    <location>
        <begin position="27"/>
        <end position="416"/>
    </location>
</feature>
<dbReference type="Proteomes" id="UP000408764">
    <property type="component" value="Unassembled WGS sequence"/>
</dbReference>